<gene>
    <name evidence="7" type="ORF">C8J30_11010</name>
</gene>
<protein>
    <submittedName>
        <fullName evidence="7">Biotin transport system permease protein</fullName>
    </submittedName>
</protein>
<sequence length="202" mass="21320">MTSPLHRLPASAKLAALALCGTAAMAIGDWRLMTVFLALVALGFPLAGLGPRVLLAQIRPLLWMLALLFLAQGWLASWPVAALVVTRIAALMLLASLVTLTTRTEAMIATVERLLAPLAPLGVNPAKVGLAFSLALRFLPVIGEEAERVREAQAARGLGTHPVALIVPLIVRVLKAADDVAAAIEARAIEDLPERDSARATH</sequence>
<dbReference type="GO" id="GO:0005886">
    <property type="term" value="C:plasma membrane"/>
    <property type="evidence" value="ECO:0007669"/>
    <property type="project" value="TreeGrafter"/>
</dbReference>
<organism evidence="7 8">
    <name type="scientific">Rhodobacter viridis</name>
    <dbReference type="NCBI Taxonomy" id="1054202"/>
    <lineage>
        <taxon>Bacteria</taxon>
        <taxon>Pseudomonadati</taxon>
        <taxon>Pseudomonadota</taxon>
        <taxon>Alphaproteobacteria</taxon>
        <taxon>Rhodobacterales</taxon>
        <taxon>Rhodobacter group</taxon>
        <taxon>Rhodobacter</taxon>
    </lineage>
</organism>
<evidence type="ECO:0000256" key="5">
    <source>
        <dbReference type="ARBA" id="ARBA00023136"/>
    </source>
</evidence>
<keyword evidence="8" id="KW-1185">Reference proteome</keyword>
<feature type="transmembrane region" description="Helical" evidence="6">
    <location>
        <begin position="36"/>
        <end position="54"/>
    </location>
</feature>
<keyword evidence="4 6" id="KW-1133">Transmembrane helix</keyword>
<name>A0A318UAN6_9RHOB</name>
<dbReference type="OrthoDB" id="5868344at2"/>
<evidence type="ECO:0000256" key="4">
    <source>
        <dbReference type="ARBA" id="ARBA00022989"/>
    </source>
</evidence>
<dbReference type="Pfam" id="PF02361">
    <property type="entry name" value="CbiQ"/>
    <property type="match status" value="1"/>
</dbReference>
<evidence type="ECO:0000313" key="8">
    <source>
        <dbReference type="Proteomes" id="UP000247727"/>
    </source>
</evidence>
<dbReference type="AlphaFoldDB" id="A0A318UAN6"/>
<comment type="caution">
    <text evidence="7">The sequence shown here is derived from an EMBL/GenBank/DDBJ whole genome shotgun (WGS) entry which is preliminary data.</text>
</comment>
<dbReference type="PANTHER" id="PTHR33514:SF13">
    <property type="entry name" value="PROTEIN ABCI12, CHLOROPLASTIC"/>
    <property type="match status" value="1"/>
</dbReference>
<dbReference type="CDD" id="cd16914">
    <property type="entry name" value="EcfT"/>
    <property type="match status" value="1"/>
</dbReference>
<evidence type="ECO:0000256" key="2">
    <source>
        <dbReference type="ARBA" id="ARBA00008564"/>
    </source>
</evidence>
<dbReference type="InterPro" id="IPR003339">
    <property type="entry name" value="ABC/ECF_trnsptr_transmembrane"/>
</dbReference>
<dbReference type="PANTHER" id="PTHR33514">
    <property type="entry name" value="PROTEIN ABCI12, CHLOROPLASTIC"/>
    <property type="match status" value="1"/>
</dbReference>
<proteinExistence type="inferred from homology"/>
<dbReference type="Proteomes" id="UP000247727">
    <property type="component" value="Unassembled WGS sequence"/>
</dbReference>
<keyword evidence="3 6" id="KW-0812">Transmembrane</keyword>
<evidence type="ECO:0000256" key="1">
    <source>
        <dbReference type="ARBA" id="ARBA00004141"/>
    </source>
</evidence>
<comment type="subcellular location">
    <subcellularLocation>
        <location evidence="1">Membrane</location>
        <topology evidence="1">Multi-pass membrane protein</topology>
    </subcellularLocation>
</comment>
<feature type="transmembrane region" description="Helical" evidence="6">
    <location>
        <begin position="84"/>
        <end position="102"/>
    </location>
</feature>
<feature type="transmembrane region" description="Helical" evidence="6">
    <location>
        <begin position="61"/>
        <end position="78"/>
    </location>
</feature>
<evidence type="ECO:0000313" key="7">
    <source>
        <dbReference type="EMBL" id="PYF09139.1"/>
    </source>
</evidence>
<keyword evidence="5 6" id="KW-0472">Membrane</keyword>
<comment type="similarity">
    <text evidence="2">Belongs to the CbiQ family.</text>
</comment>
<evidence type="ECO:0000256" key="6">
    <source>
        <dbReference type="SAM" id="Phobius"/>
    </source>
</evidence>
<accession>A0A318UAN6</accession>
<dbReference type="RefSeq" id="WP_110806225.1">
    <property type="nucleotide sequence ID" value="NZ_QJTK01000010.1"/>
</dbReference>
<reference evidence="7 8" key="1">
    <citation type="submission" date="2018-06" db="EMBL/GenBank/DDBJ databases">
        <title>Genomic Encyclopedia of Type Strains, Phase III (KMG-III): the genomes of soil and plant-associated and newly described type strains.</title>
        <authorList>
            <person name="Whitman W."/>
        </authorList>
    </citation>
    <scope>NUCLEOTIDE SEQUENCE [LARGE SCALE GENOMIC DNA]</scope>
    <source>
        <strain evidence="7 8">JA737</strain>
    </source>
</reference>
<dbReference type="EMBL" id="QJTK01000010">
    <property type="protein sequence ID" value="PYF09139.1"/>
    <property type="molecule type" value="Genomic_DNA"/>
</dbReference>
<evidence type="ECO:0000256" key="3">
    <source>
        <dbReference type="ARBA" id="ARBA00022692"/>
    </source>
</evidence>